<keyword evidence="3" id="KW-0472">Membrane</keyword>
<keyword evidence="3" id="KW-1133">Transmembrane helix</keyword>
<evidence type="ECO:0000313" key="4">
    <source>
        <dbReference type="EMBL" id="GGF46705.1"/>
    </source>
</evidence>
<name>A0A8J2Z0E2_9PROT</name>
<evidence type="ECO:0000256" key="3">
    <source>
        <dbReference type="SAM" id="Phobius"/>
    </source>
</evidence>
<evidence type="ECO:0000256" key="1">
    <source>
        <dbReference type="SAM" id="Coils"/>
    </source>
</evidence>
<dbReference type="NCBIfam" id="TIGR02302">
    <property type="entry name" value="aProt_lowcomp"/>
    <property type="match status" value="1"/>
</dbReference>
<feature type="transmembrane region" description="Helical" evidence="3">
    <location>
        <begin position="44"/>
        <end position="63"/>
    </location>
</feature>
<feature type="compositionally biased region" description="Polar residues" evidence="2">
    <location>
        <begin position="633"/>
        <end position="655"/>
    </location>
</feature>
<protein>
    <submittedName>
        <fullName evidence="4">TIGR02302 family protein</fullName>
    </submittedName>
</protein>
<sequence length="824" mass="88506">MATVPASPSSAASGAAGRRPDERSGRGLHLLAWGALVWERLWPALWPATAAALAFAVFALFDLPAYLPGWLHALVLLAFAGVIGWGLLEAARGVDLPAPGAASRRLERDSGLAHRPLATLGDRPVDGDAITQAVWDIHRARVAASIRGLKLKLPRAGLLARDPRGLRAALGLLILVGVIGAGPDTMARLGRAFVPIFDRGAPTALTGLDLWITPPEYTGLPPIYFGTDATHASVAPEKPVAVPTGSTLLVQVHGGRRTPELMVDRIATPLGKIAGGDYSATATIAGGHRLTVTQSGTALARLDITVVPDLPPSAEFAAPPVVMPSGALRLEYHATDDYGVTGLRLEAHRVDAPGEAPLVVELPAGGSNRKELRGTSFQDLTAHPWAGLPVELRLVATDATGQTGSSKPLRMTLPERQFHHPVAKAIIEQRKLLVTHPDQADVAAETLSDLSMQPSFFRNDFAVFMGLRAAVQALARQPAGEDLANIEQLLWEIALKIEDGNVPDAQKALRQAQQALQDALARDASDAEIQKLMRDLRQAIQQYLQAMLENALKNGEAQNQQPMDPSRTLTPQDIDRMLNQAEQMARSGAKDAARQALAQLQDMLEALKAGRLGQSGANPGEQAMRQMQDLARKQQQLLDRSYRQNQRGAQGQPGASGQRGQGRQPGANGESSGDLSAAQEALRQQLDRLRQQMGQGGDTGQSLERAERAMKDAVDALGQGRGDDAVGRQSDALDQLHEAARSLAEQMRQQGEEGGEGPPMRTGADPFGRMSPGQGGIDRGDVQIPEQSEMQKSREILDELRRRAGERSRPTEERDYIDRLLQRF</sequence>
<gene>
    <name evidence="4" type="ORF">GCM10011611_61380</name>
</gene>
<feature type="region of interest" description="Disordered" evidence="2">
    <location>
        <begin position="612"/>
        <end position="678"/>
    </location>
</feature>
<feature type="region of interest" description="Disordered" evidence="2">
    <location>
        <begin position="1"/>
        <end position="23"/>
    </location>
</feature>
<evidence type="ECO:0000313" key="5">
    <source>
        <dbReference type="Proteomes" id="UP000646365"/>
    </source>
</evidence>
<reference evidence="4" key="1">
    <citation type="journal article" date="2014" name="Int. J. Syst. Evol. Microbiol.">
        <title>Complete genome sequence of Corynebacterium casei LMG S-19264T (=DSM 44701T), isolated from a smear-ripened cheese.</title>
        <authorList>
            <consortium name="US DOE Joint Genome Institute (JGI-PGF)"/>
            <person name="Walter F."/>
            <person name="Albersmeier A."/>
            <person name="Kalinowski J."/>
            <person name="Ruckert C."/>
        </authorList>
    </citation>
    <scope>NUCLEOTIDE SEQUENCE</scope>
    <source>
        <strain evidence="4">CGMCC 1.15725</strain>
    </source>
</reference>
<dbReference type="RefSeq" id="WP_189052016.1">
    <property type="nucleotide sequence ID" value="NZ_BMJQ01000024.1"/>
</dbReference>
<proteinExistence type="predicted"/>
<reference evidence="4" key="2">
    <citation type="submission" date="2020-09" db="EMBL/GenBank/DDBJ databases">
        <authorList>
            <person name="Sun Q."/>
            <person name="Zhou Y."/>
        </authorList>
    </citation>
    <scope>NUCLEOTIDE SEQUENCE</scope>
    <source>
        <strain evidence="4">CGMCC 1.15725</strain>
    </source>
</reference>
<feature type="region of interest" description="Disordered" evidence="2">
    <location>
        <begin position="718"/>
        <end position="824"/>
    </location>
</feature>
<keyword evidence="1" id="KW-0175">Coiled coil</keyword>
<feature type="coiled-coil region" evidence="1">
    <location>
        <begin position="502"/>
        <end position="549"/>
    </location>
</feature>
<keyword evidence="3" id="KW-0812">Transmembrane</keyword>
<feature type="compositionally biased region" description="Low complexity" evidence="2">
    <location>
        <begin position="1"/>
        <end position="17"/>
    </location>
</feature>
<dbReference type="InterPro" id="IPR012683">
    <property type="entry name" value="CHP02302_TM"/>
</dbReference>
<dbReference type="Pfam" id="PF13779">
    <property type="entry name" value="DUF4175"/>
    <property type="match status" value="1"/>
</dbReference>
<accession>A0A8J2Z0E2</accession>
<feature type="transmembrane region" description="Helical" evidence="3">
    <location>
        <begin position="70"/>
        <end position="88"/>
    </location>
</feature>
<evidence type="ECO:0000256" key="2">
    <source>
        <dbReference type="SAM" id="MobiDB-lite"/>
    </source>
</evidence>
<keyword evidence="5" id="KW-1185">Reference proteome</keyword>
<dbReference type="EMBL" id="BMJQ01000024">
    <property type="protein sequence ID" value="GGF46705.1"/>
    <property type="molecule type" value="Genomic_DNA"/>
</dbReference>
<comment type="caution">
    <text evidence="4">The sequence shown here is derived from an EMBL/GenBank/DDBJ whole genome shotgun (WGS) entry which is preliminary data.</text>
</comment>
<feature type="compositionally biased region" description="Basic and acidic residues" evidence="2">
    <location>
        <begin position="789"/>
        <end position="824"/>
    </location>
</feature>
<dbReference type="Proteomes" id="UP000646365">
    <property type="component" value="Unassembled WGS sequence"/>
</dbReference>
<organism evidence="4 5">
    <name type="scientific">Aliidongia dinghuensis</name>
    <dbReference type="NCBI Taxonomy" id="1867774"/>
    <lineage>
        <taxon>Bacteria</taxon>
        <taxon>Pseudomonadati</taxon>
        <taxon>Pseudomonadota</taxon>
        <taxon>Alphaproteobacteria</taxon>
        <taxon>Rhodospirillales</taxon>
        <taxon>Dongiaceae</taxon>
        <taxon>Aliidongia</taxon>
    </lineage>
</organism>
<dbReference type="AlphaFoldDB" id="A0A8J2Z0E2"/>